<feature type="compositionally biased region" description="Basic and acidic residues" evidence="4">
    <location>
        <begin position="480"/>
        <end position="495"/>
    </location>
</feature>
<proteinExistence type="inferred from homology"/>
<dbReference type="GO" id="GO:0005739">
    <property type="term" value="C:mitochondrion"/>
    <property type="evidence" value="ECO:0007669"/>
    <property type="project" value="TreeGrafter"/>
</dbReference>
<dbReference type="NCBIfam" id="NF040713">
    <property type="entry name" value="ZapE"/>
    <property type="match status" value="1"/>
</dbReference>
<protein>
    <submittedName>
        <fullName evidence="6">AFG1-like ATPase</fullName>
    </submittedName>
</protein>
<dbReference type="PANTHER" id="PTHR12169:SF1">
    <property type="entry name" value="AFG1-LIKE ATPASE"/>
    <property type="match status" value="1"/>
</dbReference>
<dbReference type="GO" id="GO:0016887">
    <property type="term" value="F:ATP hydrolysis activity"/>
    <property type="evidence" value="ECO:0007669"/>
    <property type="project" value="InterPro"/>
</dbReference>
<keyword evidence="3" id="KW-0067">ATP-binding</keyword>
<gene>
    <name evidence="6" type="primary">LOC116290362</name>
</gene>
<dbReference type="Pfam" id="PF03969">
    <property type="entry name" value="AFG1_ATPase"/>
    <property type="match status" value="1"/>
</dbReference>
<dbReference type="InParanoid" id="A0A6P8HKL1"/>
<evidence type="ECO:0000256" key="4">
    <source>
        <dbReference type="SAM" id="MobiDB-lite"/>
    </source>
</evidence>
<evidence type="ECO:0000313" key="6">
    <source>
        <dbReference type="RefSeq" id="XP_031553232.1"/>
    </source>
</evidence>
<sequence length="574" mass="66218">MYRVGRKIKAVTPLISYVQRITPISPRYKSTITQGPLHLYNSHLEKKVLKPDACQLRAVSKLQDLYERVKDYNPMDRPESTVTETSEPGSNVPKGLYLYGGVGTGKTVLMDMFYESVPTKHKKRVHFYSFMLQLYSEINHWNLCCPDDKSTFDTTPIHNLADKLTSEAWLLCFDEMQVTDYGSVRLLEGIFQNMFDRGLVVVATSNRSPTDLGASSFGRETEAKASVMSLMGLLNDNCEQVAMESGMDYRNTQKRGKATYFFPTDSRTEKLFNQAFCDAVGPDTKLTRTALQVYGRNVVVPIASVNGVARFTFEELCRSPLGPADYITICNHYHTVFVENIPRMSIYQKNEARRFLSLVDAAYESRVKFYCSAASKPEELFQLIPKEDERPTYNDKMHLEMIGEMAYDLELTQLDLRSLGILTGEDEIFSFKRCISRLNEMQCEPYQVSSHIPQLFVPYVGTIEERQGSEQRRRTREHKRREYLLEKEEKSKEQGSQDLPLTPLTAPSSDWGDEASYQAWSNDIMRKELRDLEIEKNDKGRTIRRDPPKFNEEHFWGFGWWEKLVGPRKDKTDK</sequence>
<dbReference type="FunFam" id="3.40.50.300:FF:004181">
    <property type="entry name" value="Predicted protein"/>
    <property type="match status" value="1"/>
</dbReference>
<dbReference type="AlphaFoldDB" id="A0A6P8HKL1"/>
<organism evidence="5 6">
    <name type="scientific">Actinia tenebrosa</name>
    <name type="common">Australian red waratah sea anemone</name>
    <dbReference type="NCBI Taxonomy" id="6105"/>
    <lineage>
        <taxon>Eukaryota</taxon>
        <taxon>Metazoa</taxon>
        <taxon>Cnidaria</taxon>
        <taxon>Anthozoa</taxon>
        <taxon>Hexacorallia</taxon>
        <taxon>Actiniaria</taxon>
        <taxon>Actiniidae</taxon>
        <taxon>Actinia</taxon>
    </lineage>
</organism>
<dbReference type="InterPro" id="IPR005654">
    <property type="entry name" value="ATPase_AFG1-like"/>
</dbReference>
<name>A0A6P8HKL1_ACTTE</name>
<evidence type="ECO:0000256" key="1">
    <source>
        <dbReference type="ARBA" id="ARBA00010322"/>
    </source>
</evidence>
<evidence type="ECO:0000256" key="3">
    <source>
        <dbReference type="ARBA" id="ARBA00022840"/>
    </source>
</evidence>
<dbReference type="PANTHER" id="PTHR12169">
    <property type="entry name" value="ATPASE N2B"/>
    <property type="match status" value="1"/>
</dbReference>
<reference evidence="6" key="1">
    <citation type="submission" date="2025-08" db="UniProtKB">
        <authorList>
            <consortium name="RefSeq"/>
        </authorList>
    </citation>
    <scope>IDENTIFICATION</scope>
    <source>
        <tissue evidence="6">Tentacle</tissue>
    </source>
</reference>
<dbReference type="OrthoDB" id="548867at2759"/>
<keyword evidence="5" id="KW-1185">Reference proteome</keyword>
<keyword evidence="2" id="KW-0547">Nucleotide-binding</keyword>
<evidence type="ECO:0000256" key="2">
    <source>
        <dbReference type="ARBA" id="ARBA00022741"/>
    </source>
</evidence>
<accession>A0A6P8HKL1</accession>
<dbReference type="KEGG" id="aten:116290362"/>
<comment type="similarity">
    <text evidence="1">Belongs to the AFG1 ATPase family.</text>
</comment>
<dbReference type="GeneID" id="116290362"/>
<dbReference type="GO" id="GO:0005524">
    <property type="term" value="F:ATP binding"/>
    <property type="evidence" value="ECO:0007669"/>
    <property type="project" value="UniProtKB-KW"/>
</dbReference>
<dbReference type="InterPro" id="IPR027417">
    <property type="entry name" value="P-loop_NTPase"/>
</dbReference>
<dbReference type="RefSeq" id="XP_031553232.1">
    <property type="nucleotide sequence ID" value="XM_031697372.1"/>
</dbReference>
<evidence type="ECO:0000313" key="5">
    <source>
        <dbReference type="Proteomes" id="UP000515163"/>
    </source>
</evidence>
<feature type="region of interest" description="Disordered" evidence="4">
    <location>
        <begin position="466"/>
        <end position="513"/>
    </location>
</feature>
<dbReference type="SUPFAM" id="SSF52540">
    <property type="entry name" value="P-loop containing nucleoside triphosphate hydrolases"/>
    <property type="match status" value="1"/>
</dbReference>
<dbReference type="Gene3D" id="3.40.50.300">
    <property type="entry name" value="P-loop containing nucleotide triphosphate hydrolases"/>
    <property type="match status" value="1"/>
</dbReference>
<dbReference type="Proteomes" id="UP000515163">
    <property type="component" value="Unplaced"/>
</dbReference>